<keyword evidence="12" id="KW-1185">Reference proteome</keyword>
<dbReference type="Proteomes" id="UP000240883">
    <property type="component" value="Unassembled WGS sequence"/>
</dbReference>
<evidence type="ECO:0000256" key="1">
    <source>
        <dbReference type="ARBA" id="ARBA00010609"/>
    </source>
</evidence>
<evidence type="ECO:0000256" key="5">
    <source>
        <dbReference type="ARBA" id="ARBA00023008"/>
    </source>
</evidence>
<keyword evidence="2" id="KW-0479">Metal-binding</keyword>
<keyword evidence="3" id="KW-0732">Signal</keyword>
<keyword evidence="6" id="KW-0325">Glycoprotein</keyword>
<dbReference type="PANTHER" id="PTHR11709">
    <property type="entry name" value="MULTI-COPPER OXIDASE"/>
    <property type="match status" value="1"/>
</dbReference>
<reference evidence="11 12" key="1">
    <citation type="journal article" date="2018" name="Front. Microbiol.">
        <title>Genome-Wide Analysis of Corynespora cassiicola Leaf Fall Disease Putative Effectors.</title>
        <authorList>
            <person name="Lopez D."/>
            <person name="Ribeiro S."/>
            <person name="Label P."/>
            <person name="Fumanal B."/>
            <person name="Venisse J.S."/>
            <person name="Kohler A."/>
            <person name="de Oliveira R.R."/>
            <person name="Labutti K."/>
            <person name="Lipzen A."/>
            <person name="Lail K."/>
            <person name="Bauer D."/>
            <person name="Ohm R.A."/>
            <person name="Barry K.W."/>
            <person name="Spatafora J."/>
            <person name="Grigoriev I.V."/>
            <person name="Martin F.M."/>
            <person name="Pujade-Renaud V."/>
        </authorList>
    </citation>
    <scope>NUCLEOTIDE SEQUENCE [LARGE SCALE GENOMIC DNA]</scope>
    <source>
        <strain evidence="11 12">Philippines</strain>
    </source>
</reference>
<comment type="similarity">
    <text evidence="1">Belongs to the multicopper oxidase family.</text>
</comment>
<dbReference type="OrthoDB" id="2121828at2759"/>
<feature type="domain" description="Plastocyanin-like" evidence="8">
    <location>
        <begin position="152"/>
        <end position="328"/>
    </location>
</feature>
<evidence type="ECO:0000256" key="3">
    <source>
        <dbReference type="ARBA" id="ARBA00022729"/>
    </source>
</evidence>
<evidence type="ECO:0000313" key="11">
    <source>
        <dbReference type="EMBL" id="PSN69530.1"/>
    </source>
</evidence>
<dbReference type="CDD" id="cd13876">
    <property type="entry name" value="CuRO_2_Abr2_like"/>
    <property type="match status" value="1"/>
</dbReference>
<dbReference type="InterPro" id="IPR001117">
    <property type="entry name" value="Cu-oxidase_2nd"/>
</dbReference>
<sequence>MFRTWLGQNNNQYNSDGNSRPVLTINGQTPGPVIEGEEGDTLRITVTNNMFIEATMHYHGVFQVDKYWNDGVPGVTQWPIEPRNKYTYEFTLTNQTGIYFYHGHFGPAFADGQRGPLWIRPKASRPRPYEQISSSEHDVQAMLDAESQPHHLMVSDWNYEGMEILTVMYRDAGITPSCAASLVTNGRGRITCLDPDFINQHDEHGPRDSLACLIPKRGVEFMNQRTCKNTYTDFEVIQAKEGQRYLFLNFIHPGAHHELRIAIDEHDMWLVAADGDFVVPKKVQAFNLNMGDRISVIVPLNQQPGDYAIRLSSLAPEQIIQGLSILRYPGQPERRDEHGVMKAPDSKPHINIFGDLVSEGVTMDEMTDLAPFPSRSPPAASDITLRFLANMTGPSTWVLASEPHQGFRQQMPPILWNKESHGPTTFSGLKNGSVVDLIYENGAYAMHPFHKHNHKAFIIGHGTGYFKWHDVATALKESPENFNMIDPPLRDGARLAAGPGSWTVIRYTITFPAMSMLHCHRIAHFAGGQQIVLIEGGDVMPPAPDYIKHLTHSEFVPPLRYGPLD</sequence>
<dbReference type="GO" id="GO:0005507">
    <property type="term" value="F:copper ion binding"/>
    <property type="evidence" value="ECO:0007669"/>
    <property type="project" value="InterPro"/>
</dbReference>
<dbReference type="GO" id="GO:0016491">
    <property type="term" value="F:oxidoreductase activity"/>
    <property type="evidence" value="ECO:0007669"/>
    <property type="project" value="UniProtKB-KW"/>
</dbReference>
<dbReference type="InterPro" id="IPR045087">
    <property type="entry name" value="Cu-oxidase_fam"/>
</dbReference>
<keyword evidence="5" id="KW-0186">Copper</keyword>
<proteinExistence type="inferred from homology"/>
<dbReference type="Pfam" id="PF07731">
    <property type="entry name" value="Cu-oxidase_2"/>
    <property type="match status" value="1"/>
</dbReference>
<feature type="domain" description="Plastocyanin-like" evidence="9">
    <location>
        <begin position="417"/>
        <end position="533"/>
    </location>
</feature>
<dbReference type="InterPro" id="IPR011707">
    <property type="entry name" value="Cu-oxidase-like_N"/>
</dbReference>
<organism evidence="11 12">
    <name type="scientific">Corynespora cassiicola Philippines</name>
    <dbReference type="NCBI Taxonomy" id="1448308"/>
    <lineage>
        <taxon>Eukaryota</taxon>
        <taxon>Fungi</taxon>
        <taxon>Dikarya</taxon>
        <taxon>Ascomycota</taxon>
        <taxon>Pezizomycotina</taxon>
        <taxon>Dothideomycetes</taxon>
        <taxon>Pleosporomycetidae</taxon>
        <taxon>Pleosporales</taxon>
        <taxon>Corynesporascaceae</taxon>
        <taxon>Corynespora</taxon>
    </lineage>
</organism>
<dbReference type="CDD" id="cd13850">
    <property type="entry name" value="CuRO_1_Abr2_like"/>
    <property type="match status" value="1"/>
</dbReference>
<evidence type="ECO:0000259" key="8">
    <source>
        <dbReference type="Pfam" id="PF00394"/>
    </source>
</evidence>
<dbReference type="InterPro" id="IPR008972">
    <property type="entry name" value="Cupredoxin"/>
</dbReference>
<feature type="compositionally biased region" description="Polar residues" evidence="7">
    <location>
        <begin position="1"/>
        <end position="18"/>
    </location>
</feature>
<feature type="region of interest" description="Disordered" evidence="7">
    <location>
        <begin position="1"/>
        <end position="20"/>
    </location>
</feature>
<feature type="domain" description="Plastocyanin-like" evidence="10">
    <location>
        <begin position="11"/>
        <end position="123"/>
    </location>
</feature>
<name>A0A2T2NVV9_CORCC</name>
<evidence type="ECO:0000259" key="10">
    <source>
        <dbReference type="Pfam" id="PF07732"/>
    </source>
</evidence>
<protein>
    <submittedName>
        <fullName evidence="11">Putative multicopper oxidase, type 1</fullName>
    </submittedName>
</protein>
<gene>
    <name evidence="11" type="ORF">BS50DRAFT_599726</name>
</gene>
<dbReference type="Pfam" id="PF00394">
    <property type="entry name" value="Cu-oxidase"/>
    <property type="match status" value="1"/>
</dbReference>
<dbReference type="InterPro" id="IPR011706">
    <property type="entry name" value="Cu-oxidase_C"/>
</dbReference>
<dbReference type="Gene3D" id="2.60.40.420">
    <property type="entry name" value="Cupredoxins - blue copper proteins"/>
    <property type="match status" value="3"/>
</dbReference>
<accession>A0A2T2NVV9</accession>
<dbReference type="SUPFAM" id="SSF49503">
    <property type="entry name" value="Cupredoxins"/>
    <property type="match status" value="3"/>
</dbReference>
<evidence type="ECO:0000256" key="2">
    <source>
        <dbReference type="ARBA" id="ARBA00022723"/>
    </source>
</evidence>
<dbReference type="Pfam" id="PF07732">
    <property type="entry name" value="Cu-oxidase_3"/>
    <property type="match status" value="1"/>
</dbReference>
<keyword evidence="4" id="KW-0560">Oxidoreductase</keyword>
<evidence type="ECO:0000256" key="7">
    <source>
        <dbReference type="SAM" id="MobiDB-lite"/>
    </source>
</evidence>
<dbReference type="PANTHER" id="PTHR11709:SF488">
    <property type="entry name" value="LACCASE-RELATED"/>
    <property type="match status" value="1"/>
</dbReference>
<dbReference type="AlphaFoldDB" id="A0A2T2NVV9"/>
<dbReference type="STRING" id="1448308.A0A2T2NVV9"/>
<dbReference type="EMBL" id="KZ678133">
    <property type="protein sequence ID" value="PSN69530.1"/>
    <property type="molecule type" value="Genomic_DNA"/>
</dbReference>
<evidence type="ECO:0000259" key="9">
    <source>
        <dbReference type="Pfam" id="PF07731"/>
    </source>
</evidence>
<evidence type="ECO:0000256" key="4">
    <source>
        <dbReference type="ARBA" id="ARBA00023002"/>
    </source>
</evidence>
<evidence type="ECO:0000313" key="12">
    <source>
        <dbReference type="Proteomes" id="UP000240883"/>
    </source>
</evidence>
<evidence type="ECO:0000256" key="6">
    <source>
        <dbReference type="ARBA" id="ARBA00023180"/>
    </source>
</evidence>